<dbReference type="Proteomes" id="UP000051184">
    <property type="component" value="Unassembled WGS sequence"/>
</dbReference>
<organism evidence="2 3">
    <name type="scientific">Cognatishimia activa</name>
    <dbReference type="NCBI Taxonomy" id="1715691"/>
    <lineage>
        <taxon>Bacteria</taxon>
        <taxon>Pseudomonadati</taxon>
        <taxon>Pseudomonadota</taxon>
        <taxon>Alphaproteobacteria</taxon>
        <taxon>Rhodobacterales</taxon>
        <taxon>Paracoccaceae</taxon>
        <taxon>Cognatishimia</taxon>
    </lineage>
</organism>
<evidence type="ECO:0000313" key="2">
    <source>
        <dbReference type="EMBL" id="CUK25474.1"/>
    </source>
</evidence>
<proteinExistence type="predicted"/>
<dbReference type="InterPro" id="IPR027417">
    <property type="entry name" value="P-loop_NTPase"/>
</dbReference>
<dbReference type="OrthoDB" id="9800698at2"/>
<gene>
    <name evidence="2" type="ORF">TA5114_01273</name>
</gene>
<evidence type="ECO:0000256" key="1">
    <source>
        <dbReference type="SAM" id="Phobius"/>
    </source>
</evidence>
<dbReference type="InterPro" id="IPR052736">
    <property type="entry name" value="Stf3_sulfotransferase"/>
</dbReference>
<dbReference type="AlphaFoldDB" id="A0A0P1IPC0"/>
<accession>A0A0P1IPC0</accession>
<sequence length="361" mass="40988">MWVPPEQKKIRVLGIVTKCLLLPVILMILLIHRLAFIIDVILFPRLKHVEVSKPLFIVGLPRSGTTTVHRMMASHSERFTSMPLWELIFAPALCQKYLFSGASKIDAALGGPVQKILNWAQDRLISSFDDIHPTRLTDPEEDYLGLLPFDGCFLRFLVFPYAKNTWAIGDFSSLPLAKKQRLLNAYRGLVKRHLAFRGEEFRLLSKNPSFTTWVSDLAEEFPDAEFIGTHRDLAKVVPSQLSSIDGGLRFFGCTAKDPWIIAQFSELLADYQERLTAYKHYLGLRYADVDFQLLVSSPEKVIEDIYQQLQIPPRNEEDATHLHQLLLASRSYKSKHAYSLNEFGLQPTDLGRGSATCPSKG</sequence>
<keyword evidence="1" id="KW-1133">Transmembrane helix</keyword>
<dbReference type="RefSeq" id="WP_058316770.1">
    <property type="nucleotide sequence ID" value="NZ_CYTO01000024.1"/>
</dbReference>
<dbReference type="Pfam" id="PF13469">
    <property type="entry name" value="Sulfotransfer_3"/>
    <property type="match status" value="1"/>
</dbReference>
<evidence type="ECO:0000313" key="3">
    <source>
        <dbReference type="Proteomes" id="UP000051184"/>
    </source>
</evidence>
<keyword evidence="1" id="KW-0472">Membrane</keyword>
<keyword evidence="3" id="KW-1185">Reference proteome</keyword>
<dbReference type="EMBL" id="CYUE01000012">
    <property type="protein sequence ID" value="CUK25474.1"/>
    <property type="molecule type" value="Genomic_DNA"/>
</dbReference>
<evidence type="ECO:0008006" key="4">
    <source>
        <dbReference type="Google" id="ProtNLM"/>
    </source>
</evidence>
<dbReference type="STRING" id="1715691.TA5113_02659"/>
<feature type="transmembrane region" description="Helical" evidence="1">
    <location>
        <begin position="20"/>
        <end position="43"/>
    </location>
</feature>
<name>A0A0P1IPC0_9RHOB</name>
<reference evidence="3" key="1">
    <citation type="submission" date="2015-09" db="EMBL/GenBank/DDBJ databases">
        <authorList>
            <person name="Rodrigo-Torres Lidia"/>
            <person name="Arahal R.David."/>
        </authorList>
    </citation>
    <scope>NUCLEOTIDE SEQUENCE [LARGE SCALE GENOMIC DNA]</scope>
    <source>
        <strain evidence="3">CECT 5114</strain>
    </source>
</reference>
<protein>
    <recommendedName>
        <fullName evidence="4">Sulfotransferase domain protein</fullName>
    </recommendedName>
</protein>
<dbReference type="SUPFAM" id="SSF52540">
    <property type="entry name" value="P-loop containing nucleoside triphosphate hydrolases"/>
    <property type="match status" value="1"/>
</dbReference>
<dbReference type="Gene3D" id="3.40.50.300">
    <property type="entry name" value="P-loop containing nucleotide triphosphate hydrolases"/>
    <property type="match status" value="1"/>
</dbReference>
<dbReference type="PANTHER" id="PTHR36451:SF1">
    <property type="entry name" value="OMEGA-HYDROXY-BETA-DIHYDROMENAQUINONE-9 SULFOTRANSFERASE STF3"/>
    <property type="match status" value="1"/>
</dbReference>
<keyword evidence="1" id="KW-0812">Transmembrane</keyword>
<dbReference type="PANTHER" id="PTHR36451">
    <property type="entry name" value="PAPS-DEPENDENT SULFOTRANSFERASE STF3"/>
    <property type="match status" value="1"/>
</dbReference>